<feature type="transmembrane region" description="Helical" evidence="7">
    <location>
        <begin position="168"/>
        <end position="187"/>
    </location>
</feature>
<evidence type="ECO:0000256" key="4">
    <source>
        <dbReference type="ARBA" id="ARBA00022692"/>
    </source>
</evidence>
<keyword evidence="5 7" id="KW-1133">Transmembrane helix</keyword>
<dbReference type="EMBL" id="CAFBLO010000014">
    <property type="protein sequence ID" value="CAB4861297.1"/>
    <property type="molecule type" value="Genomic_DNA"/>
</dbReference>
<dbReference type="InterPro" id="IPR026030">
    <property type="entry name" value="Pur-cyt_permease_Fcy2/21/22"/>
</dbReference>
<feature type="transmembrane region" description="Helical" evidence="7">
    <location>
        <begin position="97"/>
        <end position="117"/>
    </location>
</feature>
<feature type="transmembrane region" description="Helical" evidence="7">
    <location>
        <begin position="318"/>
        <end position="339"/>
    </location>
</feature>
<keyword evidence="4 7" id="KW-0812">Transmembrane</keyword>
<keyword evidence="3" id="KW-0813">Transport</keyword>
<feature type="transmembrane region" description="Helical" evidence="7">
    <location>
        <begin position="193"/>
        <end position="213"/>
    </location>
</feature>
<gene>
    <name evidence="8" type="ORF">UFOPK3364_00260</name>
</gene>
<evidence type="ECO:0000256" key="6">
    <source>
        <dbReference type="ARBA" id="ARBA00023136"/>
    </source>
</evidence>
<dbReference type="PANTHER" id="PTHR31806:SF1">
    <property type="entry name" value="PURINE-CYTOSINE PERMEASE FCY2-RELATED"/>
    <property type="match status" value="1"/>
</dbReference>
<keyword evidence="6 7" id="KW-0472">Membrane</keyword>
<dbReference type="PIRSF" id="PIRSF002744">
    <property type="entry name" value="Pur-cyt_permease"/>
    <property type="match status" value="1"/>
</dbReference>
<evidence type="ECO:0000256" key="1">
    <source>
        <dbReference type="ARBA" id="ARBA00004141"/>
    </source>
</evidence>
<evidence type="ECO:0000313" key="8">
    <source>
        <dbReference type="EMBL" id="CAB4861297.1"/>
    </source>
</evidence>
<dbReference type="PANTHER" id="PTHR31806">
    <property type="entry name" value="PURINE-CYTOSINE PERMEASE FCY2-RELATED"/>
    <property type="match status" value="1"/>
</dbReference>
<proteinExistence type="inferred from homology"/>
<feature type="transmembrane region" description="Helical" evidence="7">
    <location>
        <begin position="137"/>
        <end position="156"/>
    </location>
</feature>
<accession>A0A6J7CS79</accession>
<feature type="transmembrane region" description="Helical" evidence="7">
    <location>
        <begin position="396"/>
        <end position="420"/>
    </location>
</feature>
<dbReference type="Pfam" id="PF02133">
    <property type="entry name" value="Transp_cyt_pur"/>
    <property type="match status" value="1"/>
</dbReference>
<evidence type="ECO:0000256" key="5">
    <source>
        <dbReference type="ARBA" id="ARBA00022989"/>
    </source>
</evidence>
<evidence type="ECO:0000256" key="7">
    <source>
        <dbReference type="SAM" id="Phobius"/>
    </source>
</evidence>
<feature type="transmembrane region" description="Helical" evidence="7">
    <location>
        <begin position="440"/>
        <end position="457"/>
    </location>
</feature>
<feature type="transmembrane region" description="Helical" evidence="7">
    <location>
        <begin position="233"/>
        <end position="256"/>
    </location>
</feature>
<protein>
    <submittedName>
        <fullName evidence="8">Unannotated protein</fullName>
    </submittedName>
</protein>
<dbReference type="InterPro" id="IPR001248">
    <property type="entry name" value="Pur-cyt_permease"/>
</dbReference>
<organism evidence="8">
    <name type="scientific">freshwater metagenome</name>
    <dbReference type="NCBI Taxonomy" id="449393"/>
    <lineage>
        <taxon>unclassified sequences</taxon>
        <taxon>metagenomes</taxon>
        <taxon>ecological metagenomes</taxon>
    </lineage>
</organism>
<name>A0A6J7CS79_9ZZZZ</name>
<feature type="transmembrane region" description="Helical" evidence="7">
    <location>
        <begin position="30"/>
        <end position="51"/>
    </location>
</feature>
<feature type="transmembrane region" description="Helical" evidence="7">
    <location>
        <begin position="345"/>
        <end position="367"/>
    </location>
</feature>
<sequence length="462" mass="49204">MSQSKSTSTIEVHHVDVISRADRHGTARDLFPVWFASNLNVGNAFFGALAVIVGNSFFWAVVVVILGNIAGAAFMSLHSIQGAKLGVPQLIQSRGQFGFIGALLPIALAACLYLGFFSTTAVIGGQFLSAAMPAIDMVWAPILVSAVSLLLALLGYRAIHTAAKWGQWPLAIAVIVVTIASIAHGGFDMSTSGFAVGPFLTAFGIIATFLLTYAPYVSDYSRYLPYETKASEAFWWTFGGSFLGTLWTELLGVMLAVQFTPGDTAGAIKEMFGEGWVVVVLMLVTTIAIAGNNAMNLYGGMLNLITAISTFKAPKASVALRIGMLIPTFALGLAIAVAATADFNALVGTFLSFLLLGFVPWGIINLVDYYWIRKGDYDVDAFFKPKGRYFANKESWTYAGLNLKALLAYAIGIAVSLPFVNNAAYQGSATALVDGADISWIPGLIVTGAVYLIFTANNRVKS</sequence>
<comment type="similarity">
    <text evidence="2">Belongs to the purine-cytosine permease (2.A.39) family.</text>
</comment>
<reference evidence="8" key="1">
    <citation type="submission" date="2020-05" db="EMBL/GenBank/DDBJ databases">
        <authorList>
            <person name="Chiriac C."/>
            <person name="Salcher M."/>
            <person name="Ghai R."/>
            <person name="Kavagutti S V."/>
        </authorList>
    </citation>
    <scope>NUCLEOTIDE SEQUENCE</scope>
</reference>
<comment type="subcellular location">
    <subcellularLocation>
        <location evidence="1">Membrane</location>
        <topology evidence="1">Multi-pass membrane protein</topology>
    </subcellularLocation>
</comment>
<dbReference type="GO" id="GO:0005886">
    <property type="term" value="C:plasma membrane"/>
    <property type="evidence" value="ECO:0007669"/>
    <property type="project" value="TreeGrafter"/>
</dbReference>
<feature type="transmembrane region" description="Helical" evidence="7">
    <location>
        <begin position="276"/>
        <end position="298"/>
    </location>
</feature>
<dbReference type="GO" id="GO:0022857">
    <property type="term" value="F:transmembrane transporter activity"/>
    <property type="evidence" value="ECO:0007669"/>
    <property type="project" value="InterPro"/>
</dbReference>
<dbReference type="AlphaFoldDB" id="A0A6J7CS79"/>
<dbReference type="Gene3D" id="1.10.4160.10">
    <property type="entry name" value="Hydantoin permease"/>
    <property type="match status" value="1"/>
</dbReference>
<evidence type="ECO:0000256" key="3">
    <source>
        <dbReference type="ARBA" id="ARBA00022448"/>
    </source>
</evidence>
<feature type="transmembrane region" description="Helical" evidence="7">
    <location>
        <begin position="57"/>
        <end position="77"/>
    </location>
</feature>
<evidence type="ECO:0000256" key="2">
    <source>
        <dbReference type="ARBA" id="ARBA00008974"/>
    </source>
</evidence>